<proteinExistence type="predicted"/>
<sequence>MAISKRTFLKTAGIGGAALAGATTFAGNAAAKKLPNIADDAQPISVDERKRRIAKAQRLMREAGIGALLLEAGSSLVYFTGVRWRRSERFTGAIIPATGEIAVVTPYFEEPSIRETMAIGDDIRTWHENENPFALVAGILKDRDAANGKLAIEDTVRHFIVDGVQNAARNVEIVSGAAITRGCRMYKSAAEIALMQTASDITMAAY</sequence>
<organism evidence="2">
    <name type="scientific">hydrothermal vent metagenome</name>
    <dbReference type="NCBI Taxonomy" id="652676"/>
    <lineage>
        <taxon>unclassified sequences</taxon>
        <taxon>metagenomes</taxon>
        <taxon>ecological metagenomes</taxon>
    </lineage>
</organism>
<dbReference type="PROSITE" id="PS51318">
    <property type="entry name" value="TAT"/>
    <property type="match status" value="1"/>
</dbReference>
<dbReference type="Pfam" id="PF01321">
    <property type="entry name" value="Creatinase_N"/>
    <property type="match status" value="1"/>
</dbReference>
<feature type="non-terminal residue" evidence="2">
    <location>
        <position position="206"/>
    </location>
</feature>
<dbReference type="InterPro" id="IPR006311">
    <property type="entry name" value="TAT_signal"/>
</dbReference>
<dbReference type="InterPro" id="IPR050659">
    <property type="entry name" value="Peptidase_M24B"/>
</dbReference>
<name>A0A3B0SWF3_9ZZZZ</name>
<protein>
    <submittedName>
        <fullName evidence="2">Proline dipeptidase</fullName>
    </submittedName>
</protein>
<dbReference type="SUPFAM" id="SSF53092">
    <property type="entry name" value="Creatinase/prolidase N-terminal domain"/>
    <property type="match status" value="1"/>
</dbReference>
<accession>A0A3B0SWF3</accession>
<dbReference type="AlphaFoldDB" id="A0A3B0SWF3"/>
<dbReference type="InterPro" id="IPR000587">
    <property type="entry name" value="Creatinase_N"/>
</dbReference>
<dbReference type="Gene3D" id="3.40.350.10">
    <property type="entry name" value="Creatinase/prolidase N-terminal domain"/>
    <property type="match status" value="1"/>
</dbReference>
<dbReference type="EMBL" id="UOEH01000444">
    <property type="protein sequence ID" value="VAW04689.1"/>
    <property type="molecule type" value="Genomic_DNA"/>
</dbReference>
<dbReference type="PANTHER" id="PTHR46112:SF3">
    <property type="entry name" value="AMINOPEPTIDASE YPDF"/>
    <property type="match status" value="1"/>
</dbReference>
<dbReference type="PANTHER" id="PTHR46112">
    <property type="entry name" value="AMINOPEPTIDASE"/>
    <property type="match status" value="1"/>
</dbReference>
<dbReference type="InterPro" id="IPR029149">
    <property type="entry name" value="Creatin/AminoP/Spt16_N"/>
</dbReference>
<reference evidence="2" key="1">
    <citation type="submission" date="2018-06" db="EMBL/GenBank/DDBJ databases">
        <authorList>
            <person name="Zhirakovskaya E."/>
        </authorList>
    </citation>
    <scope>NUCLEOTIDE SEQUENCE</scope>
</reference>
<evidence type="ECO:0000313" key="2">
    <source>
        <dbReference type="EMBL" id="VAW04689.1"/>
    </source>
</evidence>
<evidence type="ECO:0000259" key="1">
    <source>
        <dbReference type="Pfam" id="PF01321"/>
    </source>
</evidence>
<feature type="domain" description="Creatinase N-terminal" evidence="1">
    <location>
        <begin position="52"/>
        <end position="185"/>
    </location>
</feature>
<gene>
    <name evidence="2" type="ORF">MNBD_ALPHA05-1497</name>
</gene>